<evidence type="ECO:0000313" key="7">
    <source>
        <dbReference type="Proteomes" id="UP000054776"/>
    </source>
</evidence>
<feature type="transmembrane region" description="Helical" evidence="4">
    <location>
        <begin position="21"/>
        <end position="43"/>
    </location>
</feature>
<keyword evidence="4" id="KW-0812">Transmembrane</keyword>
<evidence type="ECO:0000256" key="2">
    <source>
        <dbReference type="ARBA" id="ARBA00022771"/>
    </source>
</evidence>
<comment type="caution">
    <text evidence="6">The sequence shown here is derived from an EMBL/GenBank/DDBJ whole genome shotgun (WGS) entry which is preliminary data.</text>
</comment>
<evidence type="ECO:0000256" key="3">
    <source>
        <dbReference type="ARBA" id="ARBA00022833"/>
    </source>
</evidence>
<dbReference type="Pfam" id="PF04500">
    <property type="entry name" value="FLYWCH"/>
    <property type="match status" value="1"/>
</dbReference>
<accession>A0A0V1B3F9</accession>
<sequence>MRNENSMLLQNGHLKRSSKPLNLFWVVFRLVLCFVFEICVYSKEPTKIGVQRKGMRGCPGKLYTNLDATQVIRTGEHVEGCRVDAHAFYHHQQLNELKRLAAGDPRTVLEIYDELASKCLHQPGNCRAFSNVGAGPEHNVLQPFEEIPSTSGQAAGSAAHCRAEDKEIRLAQSNCWCGDGTFKIVPCWYQQLFTLHVFLRGKLLPVVYCLTVRKELPTYSRISDNAISIFAGAPCTRGFRNHKCWDVGSIGSLVPLPATKIPLWNVHGVAVRTNNHLEGWHSRMNKRARKHHVGFYQFLQLILDEQDETETVVRQIDDGGLFVSTPKNQQKLVYRGRCYTFKRMNRNDKCWICASGMRGCPGKLYTNLDATQVIRTGEHVEGCRVDAHAFYHHQQLNELKRLAAGDPRTVLEIYDELASKCLHQPGNCRAFSNVGAGPEHNVLQPFEEIPSTSGQAAGSRFGTTRSRFSLIGHYPRYFIGPSNLNHN</sequence>
<feature type="domain" description="FLYWCH-type" evidence="5">
    <location>
        <begin position="322"/>
        <end position="379"/>
    </location>
</feature>
<keyword evidence="4" id="KW-0472">Membrane</keyword>
<dbReference type="Proteomes" id="UP000054776">
    <property type="component" value="Unassembled WGS sequence"/>
</dbReference>
<keyword evidence="4" id="KW-1133">Transmembrane helix</keyword>
<keyword evidence="7" id="KW-1185">Reference proteome</keyword>
<dbReference type="EMBL" id="JYDH01000115">
    <property type="protein sequence ID" value="KRY31566.1"/>
    <property type="molecule type" value="Genomic_DNA"/>
</dbReference>
<evidence type="ECO:0000259" key="5">
    <source>
        <dbReference type="Pfam" id="PF04500"/>
    </source>
</evidence>
<name>A0A0V1B3F9_TRISP</name>
<keyword evidence="1" id="KW-0479">Metal-binding</keyword>
<evidence type="ECO:0000256" key="4">
    <source>
        <dbReference type="SAM" id="Phobius"/>
    </source>
</evidence>
<organism evidence="6 7">
    <name type="scientific">Trichinella spiralis</name>
    <name type="common">Trichina worm</name>
    <dbReference type="NCBI Taxonomy" id="6334"/>
    <lineage>
        <taxon>Eukaryota</taxon>
        <taxon>Metazoa</taxon>
        <taxon>Ecdysozoa</taxon>
        <taxon>Nematoda</taxon>
        <taxon>Enoplea</taxon>
        <taxon>Dorylaimia</taxon>
        <taxon>Trichinellida</taxon>
        <taxon>Trichinellidae</taxon>
        <taxon>Trichinella</taxon>
    </lineage>
</organism>
<proteinExistence type="predicted"/>
<protein>
    <recommendedName>
        <fullName evidence="5">FLYWCH-type domain-containing protein</fullName>
    </recommendedName>
</protein>
<dbReference type="GO" id="GO:0008270">
    <property type="term" value="F:zinc ion binding"/>
    <property type="evidence" value="ECO:0007669"/>
    <property type="project" value="UniProtKB-KW"/>
</dbReference>
<dbReference type="OrthoDB" id="7551987at2759"/>
<dbReference type="Gene3D" id="2.20.25.240">
    <property type="match status" value="1"/>
</dbReference>
<keyword evidence="3" id="KW-0862">Zinc</keyword>
<gene>
    <name evidence="6" type="ORF">T01_7379</name>
</gene>
<dbReference type="AlphaFoldDB" id="A0A0V1B3F9"/>
<dbReference type="InterPro" id="IPR007588">
    <property type="entry name" value="Znf_FLYWCH"/>
</dbReference>
<reference evidence="6 7" key="1">
    <citation type="submission" date="2015-01" db="EMBL/GenBank/DDBJ databases">
        <title>Evolution of Trichinella species and genotypes.</title>
        <authorList>
            <person name="Korhonen P.K."/>
            <person name="Edoardo P."/>
            <person name="Giuseppe L.R."/>
            <person name="Gasser R.B."/>
        </authorList>
    </citation>
    <scope>NUCLEOTIDE SEQUENCE [LARGE SCALE GENOMIC DNA]</scope>
    <source>
        <strain evidence="6">ISS3</strain>
    </source>
</reference>
<dbReference type="InParanoid" id="A0A0V1B3F9"/>
<keyword evidence="2" id="KW-0863">Zinc-finger</keyword>
<evidence type="ECO:0000313" key="6">
    <source>
        <dbReference type="EMBL" id="KRY31566.1"/>
    </source>
</evidence>
<evidence type="ECO:0000256" key="1">
    <source>
        <dbReference type="ARBA" id="ARBA00022723"/>
    </source>
</evidence>